<dbReference type="SUPFAM" id="SSF56496">
    <property type="entry name" value="Fibrinogen C-terminal domain-like"/>
    <property type="match status" value="1"/>
</dbReference>
<dbReference type="InterPro" id="IPR002181">
    <property type="entry name" value="Fibrinogen_a/b/g_C_dom"/>
</dbReference>
<dbReference type="Gene3D" id="3.90.215.10">
    <property type="entry name" value="Gamma Fibrinogen, chain A, domain 1"/>
    <property type="match status" value="1"/>
</dbReference>
<feature type="chain" id="PRO_5046415285" evidence="1">
    <location>
        <begin position="20"/>
        <end position="196"/>
    </location>
</feature>
<organism evidence="3 4">
    <name type="scientific">Bactrocera dorsalis</name>
    <name type="common">Oriental fruit fly</name>
    <name type="synonym">Dacus dorsalis</name>
    <dbReference type="NCBI Taxonomy" id="27457"/>
    <lineage>
        <taxon>Eukaryota</taxon>
        <taxon>Metazoa</taxon>
        <taxon>Ecdysozoa</taxon>
        <taxon>Arthropoda</taxon>
        <taxon>Hexapoda</taxon>
        <taxon>Insecta</taxon>
        <taxon>Pterygota</taxon>
        <taxon>Neoptera</taxon>
        <taxon>Endopterygota</taxon>
        <taxon>Diptera</taxon>
        <taxon>Brachycera</taxon>
        <taxon>Muscomorpha</taxon>
        <taxon>Tephritoidea</taxon>
        <taxon>Tephritidae</taxon>
        <taxon>Bactrocera</taxon>
        <taxon>Bactrocera</taxon>
    </lineage>
</organism>
<dbReference type="InterPro" id="IPR050373">
    <property type="entry name" value="Fibrinogen_C-term_domain"/>
</dbReference>
<dbReference type="OrthoDB" id="7987993at2759"/>
<gene>
    <name evidence="4" type="primary">LOC105221867</name>
</gene>
<dbReference type="GO" id="GO:0005615">
    <property type="term" value="C:extracellular space"/>
    <property type="evidence" value="ECO:0007669"/>
    <property type="project" value="TreeGrafter"/>
</dbReference>
<proteinExistence type="predicted"/>
<dbReference type="RefSeq" id="XP_011197303.2">
    <property type="nucleotide sequence ID" value="XM_011199001.3"/>
</dbReference>
<keyword evidence="3" id="KW-1185">Reference proteome</keyword>
<dbReference type="AlphaFoldDB" id="A0A6I9URJ9"/>
<name>A0A6I9URJ9_BACDO</name>
<feature type="domain" description="Fibrinogen C-terminal" evidence="2">
    <location>
        <begin position="17"/>
        <end position="150"/>
    </location>
</feature>
<dbReference type="InterPro" id="IPR036056">
    <property type="entry name" value="Fibrinogen-like_C"/>
</dbReference>
<sequence length="196" mass="22631">MYILILICLLATFSMKASAQSLPSDCTTTTAGRTIELLEIPTQTGVDIFEVYCELGDLDEKPWLVIFLRKEPKTEYGRWQDYTEGYHTLSGNYFIGLQRLYAITNRQPHELMMQLRQRNGMQHYLHFAHFLIASETSSYGVVSSGAYVGTMPSVKLADWLPWLTETFEMTTRMKISIRPAVGSNKRKTKKDWKDWI</sequence>
<evidence type="ECO:0000256" key="1">
    <source>
        <dbReference type="SAM" id="SignalP"/>
    </source>
</evidence>
<evidence type="ECO:0000313" key="3">
    <source>
        <dbReference type="Proteomes" id="UP001652620"/>
    </source>
</evidence>
<dbReference type="PANTHER" id="PTHR19143">
    <property type="entry name" value="FIBRINOGEN/TENASCIN/ANGIOPOEITIN"/>
    <property type="match status" value="1"/>
</dbReference>
<dbReference type="Proteomes" id="UP001652620">
    <property type="component" value="Chromosome 3"/>
</dbReference>
<reference evidence="4" key="1">
    <citation type="submission" date="2025-08" db="UniProtKB">
        <authorList>
            <consortium name="RefSeq"/>
        </authorList>
    </citation>
    <scope>IDENTIFICATION</scope>
    <source>
        <tissue evidence="4">Adult</tissue>
    </source>
</reference>
<dbReference type="InterPro" id="IPR014716">
    <property type="entry name" value="Fibrinogen_a/b/g_C_1"/>
</dbReference>
<dbReference type="KEGG" id="bdr:105221867"/>
<dbReference type="PANTHER" id="PTHR19143:SF327">
    <property type="entry name" value="FI21813P1-RELATED"/>
    <property type="match status" value="1"/>
</dbReference>
<feature type="signal peptide" evidence="1">
    <location>
        <begin position="1"/>
        <end position="19"/>
    </location>
</feature>
<dbReference type="Pfam" id="PF00147">
    <property type="entry name" value="Fibrinogen_C"/>
    <property type="match status" value="1"/>
</dbReference>
<evidence type="ECO:0000259" key="2">
    <source>
        <dbReference type="PROSITE" id="PS51406"/>
    </source>
</evidence>
<dbReference type="GeneID" id="105221867"/>
<evidence type="ECO:0000313" key="4">
    <source>
        <dbReference type="RefSeq" id="XP_011197303.2"/>
    </source>
</evidence>
<dbReference type="InParanoid" id="A0A6I9URJ9"/>
<accession>A0A6I9URJ9</accession>
<protein>
    <submittedName>
        <fullName evidence="4">Angiopoietin-related protein 3</fullName>
    </submittedName>
</protein>
<dbReference type="PROSITE" id="PS51406">
    <property type="entry name" value="FIBRINOGEN_C_2"/>
    <property type="match status" value="1"/>
</dbReference>
<keyword evidence="1" id="KW-0732">Signal</keyword>